<reference evidence="2" key="2">
    <citation type="submission" date="2020-11" db="EMBL/GenBank/DDBJ databases">
        <authorList>
            <person name="McCartney M.A."/>
            <person name="Auch B."/>
            <person name="Kono T."/>
            <person name="Mallez S."/>
            <person name="Becker A."/>
            <person name="Gohl D.M."/>
            <person name="Silverstein K.A.T."/>
            <person name="Koren S."/>
            <person name="Bechman K.B."/>
            <person name="Herman A."/>
            <person name="Abrahante J.E."/>
            <person name="Garbe J."/>
        </authorList>
    </citation>
    <scope>NUCLEOTIDE SEQUENCE</scope>
    <source>
        <strain evidence="2">Duluth1</strain>
        <tissue evidence="2">Whole animal</tissue>
    </source>
</reference>
<organism evidence="2 3">
    <name type="scientific">Dreissena polymorpha</name>
    <name type="common">Zebra mussel</name>
    <name type="synonym">Mytilus polymorpha</name>
    <dbReference type="NCBI Taxonomy" id="45954"/>
    <lineage>
        <taxon>Eukaryota</taxon>
        <taxon>Metazoa</taxon>
        <taxon>Spiralia</taxon>
        <taxon>Lophotrochozoa</taxon>
        <taxon>Mollusca</taxon>
        <taxon>Bivalvia</taxon>
        <taxon>Autobranchia</taxon>
        <taxon>Heteroconchia</taxon>
        <taxon>Euheterodonta</taxon>
        <taxon>Imparidentia</taxon>
        <taxon>Neoheterodontei</taxon>
        <taxon>Myida</taxon>
        <taxon>Dreissenoidea</taxon>
        <taxon>Dreissenidae</taxon>
        <taxon>Dreissena</taxon>
    </lineage>
</organism>
<feature type="chain" id="PRO_5038517656" evidence="1">
    <location>
        <begin position="24"/>
        <end position="152"/>
    </location>
</feature>
<dbReference type="AlphaFoldDB" id="A0A9D4EWX2"/>
<proteinExistence type="predicted"/>
<keyword evidence="3" id="KW-1185">Reference proteome</keyword>
<protein>
    <submittedName>
        <fullName evidence="2">Uncharacterized protein</fullName>
    </submittedName>
</protein>
<sequence length="152" mass="16896">MRRIIFTIGDLVLIAMFLSDGQAMLFGGQCDLSPDFTKDSDPDIPSGEIQIVVPEQCTNGTFRWNYPGGQTNLYFTNFGRPAAACFQELLGGDIFNITDITDGHGHTKLPRLHRNSEAVVCTNSSTIPLVIQVSARPHMYYLGEFSFMIKFP</sequence>
<keyword evidence="1" id="KW-0732">Signal</keyword>
<evidence type="ECO:0000313" key="3">
    <source>
        <dbReference type="Proteomes" id="UP000828390"/>
    </source>
</evidence>
<evidence type="ECO:0000256" key="1">
    <source>
        <dbReference type="SAM" id="SignalP"/>
    </source>
</evidence>
<feature type="signal peptide" evidence="1">
    <location>
        <begin position="1"/>
        <end position="23"/>
    </location>
</feature>
<gene>
    <name evidence="2" type="ORF">DPMN_165834</name>
</gene>
<comment type="caution">
    <text evidence="2">The sequence shown here is derived from an EMBL/GenBank/DDBJ whole genome shotgun (WGS) entry which is preliminary data.</text>
</comment>
<reference evidence="2" key="1">
    <citation type="journal article" date="2019" name="bioRxiv">
        <title>The Genome of the Zebra Mussel, Dreissena polymorpha: A Resource for Invasive Species Research.</title>
        <authorList>
            <person name="McCartney M.A."/>
            <person name="Auch B."/>
            <person name="Kono T."/>
            <person name="Mallez S."/>
            <person name="Zhang Y."/>
            <person name="Obille A."/>
            <person name="Becker A."/>
            <person name="Abrahante J.E."/>
            <person name="Garbe J."/>
            <person name="Badalamenti J.P."/>
            <person name="Herman A."/>
            <person name="Mangelson H."/>
            <person name="Liachko I."/>
            <person name="Sullivan S."/>
            <person name="Sone E.D."/>
            <person name="Koren S."/>
            <person name="Silverstein K.A.T."/>
            <person name="Beckman K.B."/>
            <person name="Gohl D.M."/>
        </authorList>
    </citation>
    <scope>NUCLEOTIDE SEQUENCE</scope>
    <source>
        <strain evidence="2">Duluth1</strain>
        <tissue evidence="2">Whole animal</tissue>
    </source>
</reference>
<dbReference type="EMBL" id="JAIWYP010000008">
    <property type="protein sequence ID" value="KAH3787707.1"/>
    <property type="molecule type" value="Genomic_DNA"/>
</dbReference>
<evidence type="ECO:0000313" key="2">
    <source>
        <dbReference type="EMBL" id="KAH3787707.1"/>
    </source>
</evidence>
<name>A0A9D4EWX2_DREPO</name>
<accession>A0A9D4EWX2</accession>
<dbReference type="Proteomes" id="UP000828390">
    <property type="component" value="Unassembled WGS sequence"/>
</dbReference>